<dbReference type="EMBL" id="QZWG01000015">
    <property type="protein sequence ID" value="RZB64916.1"/>
    <property type="molecule type" value="Genomic_DNA"/>
</dbReference>
<protein>
    <submittedName>
        <fullName evidence="1">Uncharacterized protein</fullName>
    </submittedName>
</protein>
<organism evidence="1 2">
    <name type="scientific">Glycine soja</name>
    <name type="common">Wild soybean</name>
    <dbReference type="NCBI Taxonomy" id="3848"/>
    <lineage>
        <taxon>Eukaryota</taxon>
        <taxon>Viridiplantae</taxon>
        <taxon>Streptophyta</taxon>
        <taxon>Embryophyta</taxon>
        <taxon>Tracheophyta</taxon>
        <taxon>Spermatophyta</taxon>
        <taxon>Magnoliopsida</taxon>
        <taxon>eudicotyledons</taxon>
        <taxon>Gunneridae</taxon>
        <taxon>Pentapetalae</taxon>
        <taxon>rosids</taxon>
        <taxon>fabids</taxon>
        <taxon>Fabales</taxon>
        <taxon>Fabaceae</taxon>
        <taxon>Papilionoideae</taxon>
        <taxon>50 kb inversion clade</taxon>
        <taxon>NPAAA clade</taxon>
        <taxon>indigoferoid/millettioid clade</taxon>
        <taxon>Phaseoleae</taxon>
        <taxon>Glycine</taxon>
        <taxon>Glycine subgen. Soja</taxon>
    </lineage>
</organism>
<dbReference type="Gramene" id="XM_028348844.1">
    <property type="protein sequence ID" value="XP_028204645.1"/>
    <property type="gene ID" value="LOC114388387"/>
</dbReference>
<dbReference type="Proteomes" id="UP000289340">
    <property type="component" value="Chromosome 15"/>
</dbReference>
<evidence type="ECO:0000313" key="1">
    <source>
        <dbReference type="EMBL" id="RZB64916.1"/>
    </source>
</evidence>
<dbReference type="PANTHER" id="PTHR33972">
    <property type="entry name" value="EXPRESSED PROTEIN"/>
    <property type="match status" value="1"/>
</dbReference>
<sequence>MFGVLRSKAGPLRRLPSLSVPLRRRSSKAAAAMGEVDMAEYDVALKHFDDLIQRILVKKNTPDWLPFVPGSSFWVPPRPSHSNVADLVHKLTYEDHRRHPHDCSPLLSTLRGWPSVNFFIDENESTDGEDTDIEINGPDGTNGTVKVKVLTFSENVAHSEDEEG</sequence>
<dbReference type="PANTHER" id="PTHR33972:SF25">
    <property type="entry name" value="GENOME ASSEMBLY, CHROMOSOME: A06"/>
    <property type="match status" value="1"/>
</dbReference>
<dbReference type="AlphaFoldDB" id="A0A445GUI7"/>
<dbReference type="EMBL" id="QZWG01000015">
    <property type="protein sequence ID" value="RZB64917.1"/>
    <property type="molecule type" value="Genomic_DNA"/>
</dbReference>
<keyword evidence="2" id="KW-1185">Reference proteome</keyword>
<gene>
    <name evidence="1" type="ORF">D0Y65_041116</name>
</gene>
<name>A0A445GUI7_GLYSO</name>
<proteinExistence type="predicted"/>
<comment type="caution">
    <text evidence="1">The sequence shown here is derived from an EMBL/GenBank/DDBJ whole genome shotgun (WGS) entry which is preliminary data.</text>
</comment>
<evidence type="ECO:0000313" key="2">
    <source>
        <dbReference type="Proteomes" id="UP000289340"/>
    </source>
</evidence>
<reference evidence="1 2" key="1">
    <citation type="submission" date="2018-09" db="EMBL/GenBank/DDBJ databases">
        <title>A high-quality reference genome of wild soybean provides a powerful tool to mine soybean genomes.</title>
        <authorList>
            <person name="Xie M."/>
            <person name="Chung C.Y.L."/>
            <person name="Li M.-W."/>
            <person name="Wong F.-L."/>
            <person name="Chan T.-F."/>
            <person name="Lam H.-M."/>
        </authorList>
    </citation>
    <scope>NUCLEOTIDE SEQUENCE [LARGE SCALE GENOMIC DNA]</scope>
    <source>
        <strain evidence="2">cv. W05</strain>
        <tissue evidence="1">Hypocotyl of etiolated seedlings</tissue>
    </source>
</reference>
<accession>A0A445GUI7</accession>